<evidence type="ECO:0000313" key="2">
    <source>
        <dbReference type="Proteomes" id="UP000012043"/>
    </source>
</evidence>
<protein>
    <submittedName>
        <fullName evidence="1">Uncharacterized protein</fullName>
    </submittedName>
</protein>
<keyword evidence="2" id="KW-1185">Reference proteome</keyword>
<gene>
    <name evidence="1" type="ORF">AEST_30470</name>
</gene>
<comment type="caution">
    <text evidence="1">The sequence shown here is derived from an EMBL/GenBank/DDBJ whole genome shotgun (WGS) entry which is preliminary data.</text>
</comment>
<name>J1PZP0_9ALTE</name>
<dbReference type="EMBL" id="ALAB01000039">
    <property type="protein sequence ID" value="EJI84213.1"/>
    <property type="molecule type" value="Genomic_DNA"/>
</dbReference>
<evidence type="ECO:0000313" key="1">
    <source>
        <dbReference type="EMBL" id="EJI84213.1"/>
    </source>
</evidence>
<dbReference type="AlphaFoldDB" id="J1PZP0"/>
<organism evidence="1 2">
    <name type="scientific">Alishewanella aestuarii B11</name>
    <dbReference type="NCBI Taxonomy" id="1197174"/>
    <lineage>
        <taxon>Bacteria</taxon>
        <taxon>Pseudomonadati</taxon>
        <taxon>Pseudomonadota</taxon>
        <taxon>Gammaproteobacteria</taxon>
        <taxon>Alteromonadales</taxon>
        <taxon>Alteromonadaceae</taxon>
        <taxon>Alishewanella</taxon>
    </lineage>
</organism>
<proteinExistence type="predicted"/>
<reference evidence="1 2" key="1">
    <citation type="journal article" date="2012" name="J. Bacteriol.">
        <title>Genome Sequence of Pectin-Degrading Alishewanella aestuarii Strain B11T, Isolated from Tidal Flat Sediment.</title>
        <authorList>
            <person name="Jung J."/>
            <person name="Choi S."/>
            <person name="Chun J."/>
            <person name="Park W."/>
        </authorList>
    </citation>
    <scope>NUCLEOTIDE SEQUENCE [LARGE SCALE GENOMIC DNA]</scope>
    <source>
        <strain evidence="1 2">B11</strain>
    </source>
</reference>
<dbReference type="RefSeq" id="WP_008610080.1">
    <property type="nucleotide sequence ID" value="NZ_ALAB01000039.1"/>
</dbReference>
<sequence length="261" mass="29531">MKQAKVLKLSQYKDVYQIPGENGKPFILKRFKGWAKIHCYNNASYTLHALKLLSRTLSSATVPTWAELGEDDVSVKMEFLPGLATGRPVFPADYRFYHRFFSELYQLPSIPEWIKNIRSSQVIPAHILNRIPDTQPMALGFKGDAWLNLLLQDQRLILADVEDLCLEPLGLSEAVAILDMTTAATSANFRALRGLFALQQIKPAFANQLTIAQATLVIELARQIWETRLVHCGSIRKWCKLKIADWLIVKLLAKLRSGALQ</sequence>
<dbReference type="PATRIC" id="fig|1197174.4.peg.2979"/>
<accession>J1PZP0</accession>
<dbReference type="Proteomes" id="UP000012043">
    <property type="component" value="Unassembled WGS sequence"/>
</dbReference>